<sequence length="407" mass="48426">MKKMFIDKHISQFSCINSQCEDTCCGNWAVFVDKKSYERYESLDQEKSSNLLQFIEKNDPPTSESSYATIKLTSDGICSFLTEEKLCKIHMEYGFYTLCETCKIYPKTTKKINNEYYQTAYLSCPEMARIVLLTQIPFEWNVSVHENPSDFHLIDEVSINRNYMKKTHENIQSIFKQKQFSLSQRIWFIGIFISNLYVAIKEKKGTNKAITLAQKQVKKYINRKPHNDIETKMSFLLQEILKIENFLTGELMNKDITIQRFKECFILFKEGMKMIENENIDIKTFIHAYRQNHQTSYHQFFTEHMYILENYCSYYFQHELFPYNIKDLSKQYLLFVIEFSILKLFLVGISASSSGLNKNIVIQLFQTYSKLFKHHLKDKDHHIISIHDQLFKLNRDFYKISDILMSE</sequence>
<evidence type="ECO:0000313" key="1">
    <source>
        <dbReference type="EMBL" id="EOO62077.1"/>
    </source>
</evidence>
<accession>A0A9W5PYM7</accession>
<dbReference type="NCBIfam" id="NF038110">
    <property type="entry name" value="Lys_methyl_FliB"/>
    <property type="match status" value="1"/>
</dbReference>
<dbReference type="Proteomes" id="UP000014023">
    <property type="component" value="Unassembled WGS sequence"/>
</dbReference>
<dbReference type="EMBL" id="AHFL01000056">
    <property type="protein sequence ID" value="EOO62077.1"/>
    <property type="molecule type" value="Genomic_DNA"/>
</dbReference>
<comment type="caution">
    <text evidence="1">The sequence shown here is derived from an EMBL/GenBank/DDBJ whole genome shotgun (WGS) entry which is preliminary data.</text>
</comment>
<organism evidence="1 2">
    <name type="scientific">Bacillus cereus VD196</name>
    <dbReference type="NCBI Taxonomy" id="1053243"/>
    <lineage>
        <taxon>Bacteria</taxon>
        <taxon>Bacillati</taxon>
        <taxon>Bacillota</taxon>
        <taxon>Bacilli</taxon>
        <taxon>Bacillales</taxon>
        <taxon>Bacillaceae</taxon>
        <taxon>Bacillus</taxon>
        <taxon>Bacillus cereus group</taxon>
    </lineage>
</organism>
<proteinExistence type="predicted"/>
<gene>
    <name evidence="1" type="ORF">IKE_05737</name>
</gene>
<dbReference type="AlphaFoldDB" id="A0A9W5PYM7"/>
<protein>
    <recommendedName>
        <fullName evidence="3">Lysine-N-methylase</fullName>
    </recommendedName>
</protein>
<evidence type="ECO:0000313" key="2">
    <source>
        <dbReference type="Proteomes" id="UP000014023"/>
    </source>
</evidence>
<evidence type="ECO:0008006" key="3">
    <source>
        <dbReference type="Google" id="ProtNLM"/>
    </source>
</evidence>
<name>A0A9W5PYM7_BACCE</name>
<reference evidence="1 2" key="1">
    <citation type="submission" date="2012-12" db="EMBL/GenBank/DDBJ databases">
        <title>The Genome Sequence of Bacillus cereus VD196.</title>
        <authorList>
            <consortium name="The Broad Institute Genome Sequencing Platform"/>
            <consortium name="The Broad Institute Genome Sequencing Center for Infectious Disease"/>
            <person name="Feldgarden M."/>
            <person name="Van der Auwera G.A."/>
            <person name="Mahillon J."/>
            <person name="Duprez V."/>
            <person name="Timmery S."/>
            <person name="Mattelet C."/>
            <person name="Dierick K."/>
            <person name="Sun M."/>
            <person name="Yu Z."/>
            <person name="Zhu L."/>
            <person name="Hu X."/>
            <person name="Shank E.B."/>
            <person name="Swiecicka I."/>
            <person name="Hansen B.M."/>
            <person name="Andrup L."/>
            <person name="Walker B."/>
            <person name="Young S.K."/>
            <person name="Zeng Q."/>
            <person name="Gargeya S."/>
            <person name="Fitzgerald M."/>
            <person name="Haas B."/>
            <person name="Abouelleil A."/>
            <person name="Alvarado L."/>
            <person name="Arachchi H.M."/>
            <person name="Berlin A.M."/>
            <person name="Chapman S.B."/>
            <person name="Dewar J."/>
            <person name="Goldberg J."/>
            <person name="Griggs A."/>
            <person name="Gujja S."/>
            <person name="Hansen M."/>
            <person name="Howarth C."/>
            <person name="Imamovic A."/>
            <person name="Larimer J."/>
            <person name="McCowan C."/>
            <person name="Murphy C."/>
            <person name="Neiman D."/>
            <person name="Pearson M."/>
            <person name="Priest M."/>
            <person name="Roberts A."/>
            <person name="Saif S."/>
            <person name="Shea T."/>
            <person name="Sisk P."/>
            <person name="Sykes S."/>
            <person name="Wortman J."/>
            <person name="Nusbaum C."/>
            <person name="Birren B."/>
        </authorList>
    </citation>
    <scope>NUCLEOTIDE SEQUENCE [LARGE SCALE GENOMIC DNA]</scope>
    <source>
        <strain evidence="1 2">VD196</strain>
    </source>
</reference>
<dbReference type="RefSeq" id="WP_000738064.1">
    <property type="nucleotide sequence ID" value="NZ_KB976269.1"/>
</dbReference>